<keyword evidence="2" id="KW-0472">Membrane</keyword>
<feature type="region of interest" description="Disordered" evidence="1">
    <location>
        <begin position="93"/>
        <end position="115"/>
    </location>
</feature>
<accession>A0A8B6GRW2</accession>
<feature type="non-terminal residue" evidence="3">
    <location>
        <position position="115"/>
    </location>
</feature>
<keyword evidence="4" id="KW-1185">Reference proteome</keyword>
<evidence type="ECO:0000256" key="1">
    <source>
        <dbReference type="SAM" id="MobiDB-lite"/>
    </source>
</evidence>
<evidence type="ECO:0000313" key="4">
    <source>
        <dbReference type="Proteomes" id="UP000596742"/>
    </source>
</evidence>
<organism evidence="3 4">
    <name type="scientific">Mytilus galloprovincialis</name>
    <name type="common">Mediterranean mussel</name>
    <dbReference type="NCBI Taxonomy" id="29158"/>
    <lineage>
        <taxon>Eukaryota</taxon>
        <taxon>Metazoa</taxon>
        <taxon>Spiralia</taxon>
        <taxon>Lophotrochozoa</taxon>
        <taxon>Mollusca</taxon>
        <taxon>Bivalvia</taxon>
        <taxon>Autobranchia</taxon>
        <taxon>Pteriomorphia</taxon>
        <taxon>Mytilida</taxon>
        <taxon>Mytiloidea</taxon>
        <taxon>Mytilidae</taxon>
        <taxon>Mytilinae</taxon>
        <taxon>Mytilus</taxon>
    </lineage>
</organism>
<sequence length="115" mass="13078">CNDIYYDYNYNGVYNCSETCECTKGAICNKQSGICQCTNSSACFNIMKTPNINEKGGFYFNSFVIISAACVSMLVLTSFVLLGHWKNMKRQREQNNDQGHYHEIDPSKEISDEDL</sequence>
<evidence type="ECO:0000256" key="2">
    <source>
        <dbReference type="SAM" id="Phobius"/>
    </source>
</evidence>
<comment type="caution">
    <text evidence="3">The sequence shown here is derived from an EMBL/GenBank/DDBJ whole genome shotgun (WGS) entry which is preliminary data.</text>
</comment>
<reference evidence="3" key="1">
    <citation type="submission" date="2018-11" db="EMBL/GenBank/DDBJ databases">
        <authorList>
            <person name="Alioto T."/>
            <person name="Alioto T."/>
        </authorList>
    </citation>
    <scope>NUCLEOTIDE SEQUENCE</scope>
</reference>
<dbReference type="EMBL" id="UYJE01008891">
    <property type="protein sequence ID" value="VDI68309.1"/>
    <property type="molecule type" value="Genomic_DNA"/>
</dbReference>
<keyword evidence="2" id="KW-1133">Transmembrane helix</keyword>
<dbReference type="AlphaFoldDB" id="A0A8B6GRW2"/>
<gene>
    <name evidence="3" type="ORF">MGAL_10B077366</name>
</gene>
<evidence type="ECO:0000313" key="3">
    <source>
        <dbReference type="EMBL" id="VDI68309.1"/>
    </source>
</evidence>
<keyword evidence="2" id="KW-0812">Transmembrane</keyword>
<dbReference type="OrthoDB" id="10603784at2759"/>
<feature type="transmembrane region" description="Helical" evidence="2">
    <location>
        <begin position="58"/>
        <end position="82"/>
    </location>
</feature>
<protein>
    <submittedName>
        <fullName evidence="3">Uncharacterized protein</fullName>
    </submittedName>
</protein>
<dbReference type="Proteomes" id="UP000596742">
    <property type="component" value="Unassembled WGS sequence"/>
</dbReference>
<name>A0A8B6GRW2_MYTGA</name>
<proteinExistence type="predicted"/>